<feature type="non-terminal residue" evidence="1">
    <location>
        <position position="1"/>
    </location>
</feature>
<evidence type="ECO:0000313" key="2">
    <source>
        <dbReference type="Proteomes" id="UP001150238"/>
    </source>
</evidence>
<evidence type="ECO:0000313" key="1">
    <source>
        <dbReference type="EMBL" id="KAJ4463207.1"/>
    </source>
</evidence>
<reference evidence="1" key="2">
    <citation type="journal article" date="2023" name="Proc. Natl. Acad. Sci. U.S.A.">
        <title>A global phylogenomic analysis of the shiitake genus Lentinula.</title>
        <authorList>
            <person name="Sierra-Patev S."/>
            <person name="Min B."/>
            <person name="Naranjo-Ortiz M."/>
            <person name="Looney B."/>
            <person name="Konkel Z."/>
            <person name="Slot J.C."/>
            <person name="Sakamoto Y."/>
            <person name="Steenwyk J.L."/>
            <person name="Rokas A."/>
            <person name="Carro J."/>
            <person name="Camarero S."/>
            <person name="Ferreira P."/>
            <person name="Molpeceres G."/>
            <person name="Ruiz-Duenas F.J."/>
            <person name="Serrano A."/>
            <person name="Henrissat B."/>
            <person name="Drula E."/>
            <person name="Hughes K.W."/>
            <person name="Mata J.L."/>
            <person name="Ishikawa N.K."/>
            <person name="Vargas-Isla R."/>
            <person name="Ushijima S."/>
            <person name="Smith C.A."/>
            <person name="Donoghue J."/>
            <person name="Ahrendt S."/>
            <person name="Andreopoulos W."/>
            <person name="He G."/>
            <person name="LaButti K."/>
            <person name="Lipzen A."/>
            <person name="Ng V."/>
            <person name="Riley R."/>
            <person name="Sandor L."/>
            <person name="Barry K."/>
            <person name="Martinez A.T."/>
            <person name="Xiao Y."/>
            <person name="Gibbons J.G."/>
            <person name="Terashima K."/>
            <person name="Grigoriev I.V."/>
            <person name="Hibbett D."/>
        </authorList>
    </citation>
    <scope>NUCLEOTIDE SEQUENCE</scope>
    <source>
        <strain evidence="1">Sp2 HRB7682 ss15</strain>
    </source>
</reference>
<dbReference type="EMBL" id="JANVFS010000085">
    <property type="protein sequence ID" value="KAJ4463207.1"/>
    <property type="molecule type" value="Genomic_DNA"/>
</dbReference>
<proteinExistence type="predicted"/>
<gene>
    <name evidence="1" type="ORF">C8J55DRAFT_397254</name>
</gene>
<comment type="caution">
    <text evidence="1">The sequence shown here is derived from an EMBL/GenBank/DDBJ whole genome shotgun (WGS) entry which is preliminary data.</text>
</comment>
<feature type="non-terminal residue" evidence="1">
    <location>
        <position position="103"/>
    </location>
</feature>
<dbReference type="Proteomes" id="UP001150238">
    <property type="component" value="Unassembled WGS sequence"/>
</dbReference>
<protein>
    <submittedName>
        <fullName evidence="1">Uncharacterized protein</fullName>
    </submittedName>
</protein>
<reference evidence="1" key="1">
    <citation type="submission" date="2022-08" db="EMBL/GenBank/DDBJ databases">
        <authorList>
            <consortium name="DOE Joint Genome Institute"/>
            <person name="Min B."/>
            <person name="Riley R."/>
            <person name="Sierra-Patev S."/>
            <person name="Naranjo-Ortiz M."/>
            <person name="Looney B."/>
            <person name="Konkel Z."/>
            <person name="Slot J.C."/>
            <person name="Sakamoto Y."/>
            <person name="Steenwyk J.L."/>
            <person name="Rokas A."/>
            <person name="Carro J."/>
            <person name="Camarero S."/>
            <person name="Ferreira P."/>
            <person name="Molpeceres G."/>
            <person name="Ruiz-Duenas F.J."/>
            <person name="Serrano A."/>
            <person name="Henrissat B."/>
            <person name="Drula E."/>
            <person name="Hughes K.W."/>
            <person name="Mata J.L."/>
            <person name="Ishikawa N.K."/>
            <person name="Vargas-Isla R."/>
            <person name="Ushijima S."/>
            <person name="Smith C.A."/>
            <person name="Ahrendt S."/>
            <person name="Andreopoulos W."/>
            <person name="He G."/>
            <person name="Labutti K."/>
            <person name="Lipzen A."/>
            <person name="Ng V."/>
            <person name="Sandor L."/>
            <person name="Barry K."/>
            <person name="Martinez A.T."/>
            <person name="Xiao Y."/>
            <person name="Gibbons J.G."/>
            <person name="Terashima K."/>
            <person name="Hibbett D.S."/>
            <person name="Grigoriev I.V."/>
        </authorList>
    </citation>
    <scope>NUCLEOTIDE SEQUENCE</scope>
    <source>
        <strain evidence="1">Sp2 HRB7682 ss15</strain>
    </source>
</reference>
<organism evidence="1 2">
    <name type="scientific">Lentinula lateritia</name>
    <dbReference type="NCBI Taxonomy" id="40482"/>
    <lineage>
        <taxon>Eukaryota</taxon>
        <taxon>Fungi</taxon>
        <taxon>Dikarya</taxon>
        <taxon>Basidiomycota</taxon>
        <taxon>Agaricomycotina</taxon>
        <taxon>Agaricomycetes</taxon>
        <taxon>Agaricomycetidae</taxon>
        <taxon>Agaricales</taxon>
        <taxon>Marasmiineae</taxon>
        <taxon>Omphalotaceae</taxon>
        <taxon>Lentinula</taxon>
    </lineage>
</organism>
<dbReference type="AlphaFoldDB" id="A0A9W8ZPP6"/>
<accession>A0A9W8ZPP6</accession>
<sequence length="103" mass="11883">QKFQRRFRIASIMCDFCKSSGDGDGIFFWSYILCSLGFLTQTGMSDEETTRDQEGSGSIRVILARSSRHPTFRILFRYVDDIPSLYPDLFQKCGRKPMKRVPA</sequence>
<name>A0A9W8ZPP6_9AGAR</name>